<feature type="compositionally biased region" description="Basic and acidic residues" evidence="3">
    <location>
        <begin position="205"/>
        <end position="223"/>
    </location>
</feature>
<evidence type="ECO:0000256" key="3">
    <source>
        <dbReference type="SAM" id="MobiDB-lite"/>
    </source>
</evidence>
<feature type="domain" description="RRM" evidence="4">
    <location>
        <begin position="72"/>
        <end position="150"/>
    </location>
</feature>
<dbReference type="OrthoDB" id="439808at2759"/>
<accession>A0A098VU40</accession>
<dbReference type="SUPFAM" id="SSF54928">
    <property type="entry name" value="RNA-binding domain, RBD"/>
    <property type="match status" value="1"/>
</dbReference>
<dbReference type="PANTHER" id="PTHR48027">
    <property type="entry name" value="HETEROGENEOUS NUCLEAR RIBONUCLEOPROTEIN 87F-RELATED"/>
    <property type="match status" value="1"/>
</dbReference>
<gene>
    <name evidence="5" type="ORF">DI09_16p90</name>
</gene>
<dbReference type="EMBL" id="JMKJ01000077">
    <property type="protein sequence ID" value="KGG52455.1"/>
    <property type="molecule type" value="Genomic_DNA"/>
</dbReference>
<dbReference type="Gene3D" id="3.30.70.330">
    <property type="match status" value="1"/>
</dbReference>
<dbReference type="InterPro" id="IPR035979">
    <property type="entry name" value="RBD_domain_sf"/>
</dbReference>
<feature type="compositionally biased region" description="Low complexity" evidence="3">
    <location>
        <begin position="1"/>
        <end position="13"/>
    </location>
</feature>
<keyword evidence="1 2" id="KW-0694">RNA-binding</keyword>
<feature type="compositionally biased region" description="Polar residues" evidence="3">
    <location>
        <begin position="156"/>
        <end position="165"/>
    </location>
</feature>
<evidence type="ECO:0000313" key="6">
    <source>
        <dbReference type="Proteomes" id="UP000029725"/>
    </source>
</evidence>
<sequence>MEYSSSRSPSRIPARYHANSSEHRGNHHGNDDSGDFYRSREFPRDPYHIRADRDDDDNSREAQRRKLAPPNSVIGVFGLSEDTTESDLKELFSPFGEIKKINLIFDRETGRFKCFAFVYFESVGSASRALQEKNETELKGNLIRIDFSATARNSSFRSTLPQRISSGDDYYHRDSHHHAENHQPTDSYSRYAYRDSQRGYINHTSFDRYTDRAPSRRYDDYPPRRTHASPPRERSYSHRQYDLPTHYDEHHRYSRTIQDHQRSYSPDQYSRFRYQGPPPRERRMGAPMPPSPTYDDRNSSSY</sequence>
<feature type="region of interest" description="Disordered" evidence="3">
    <location>
        <begin position="156"/>
        <end position="188"/>
    </location>
</feature>
<dbReference type="PROSITE" id="PS50102">
    <property type="entry name" value="RRM"/>
    <property type="match status" value="1"/>
</dbReference>
<organism evidence="5 6">
    <name type="scientific">Mitosporidium daphniae</name>
    <dbReference type="NCBI Taxonomy" id="1485682"/>
    <lineage>
        <taxon>Eukaryota</taxon>
        <taxon>Fungi</taxon>
        <taxon>Fungi incertae sedis</taxon>
        <taxon>Microsporidia</taxon>
        <taxon>Mitosporidium</taxon>
    </lineage>
</organism>
<comment type="caution">
    <text evidence="5">The sequence shown here is derived from an EMBL/GenBank/DDBJ whole genome shotgun (WGS) entry which is preliminary data.</text>
</comment>
<name>A0A098VU40_9MICR</name>
<feature type="compositionally biased region" description="Basic and acidic residues" evidence="3">
    <location>
        <begin position="253"/>
        <end position="262"/>
    </location>
</feature>
<evidence type="ECO:0000256" key="2">
    <source>
        <dbReference type="PROSITE-ProRule" id="PRU00176"/>
    </source>
</evidence>
<feature type="compositionally biased region" description="Basic and acidic residues" evidence="3">
    <location>
        <begin position="230"/>
        <end position="240"/>
    </location>
</feature>
<dbReference type="GeneID" id="25258667"/>
<dbReference type="SMART" id="SM00360">
    <property type="entry name" value="RRM"/>
    <property type="match status" value="1"/>
</dbReference>
<evidence type="ECO:0000256" key="1">
    <source>
        <dbReference type="ARBA" id="ARBA00022884"/>
    </source>
</evidence>
<dbReference type="RefSeq" id="XP_013238922.1">
    <property type="nucleotide sequence ID" value="XM_013383468.1"/>
</dbReference>
<feature type="region of interest" description="Disordered" evidence="3">
    <location>
        <begin position="253"/>
        <end position="302"/>
    </location>
</feature>
<feature type="region of interest" description="Disordered" evidence="3">
    <location>
        <begin position="202"/>
        <end position="240"/>
    </location>
</feature>
<dbReference type="InterPro" id="IPR012677">
    <property type="entry name" value="Nucleotide-bd_a/b_plait_sf"/>
</dbReference>
<evidence type="ECO:0000259" key="4">
    <source>
        <dbReference type="PROSITE" id="PS50102"/>
    </source>
</evidence>
<dbReference type="Proteomes" id="UP000029725">
    <property type="component" value="Unassembled WGS sequence"/>
</dbReference>
<dbReference type="Pfam" id="PF00076">
    <property type="entry name" value="RRM_1"/>
    <property type="match status" value="1"/>
</dbReference>
<dbReference type="HOGENOM" id="CLU_921617_0_0_1"/>
<dbReference type="GO" id="GO:0003723">
    <property type="term" value="F:RNA binding"/>
    <property type="evidence" value="ECO:0007669"/>
    <property type="project" value="UniProtKB-UniRule"/>
</dbReference>
<feature type="compositionally biased region" description="Basic and acidic residues" evidence="3">
    <location>
        <begin position="169"/>
        <end position="183"/>
    </location>
</feature>
<protein>
    <submittedName>
        <fullName evidence="5">Transformer-2 alpha</fullName>
    </submittedName>
</protein>
<dbReference type="InterPro" id="IPR052462">
    <property type="entry name" value="SLIRP/GR-RBP-like"/>
</dbReference>
<dbReference type="AlphaFoldDB" id="A0A098VU40"/>
<dbReference type="InterPro" id="IPR000504">
    <property type="entry name" value="RRM_dom"/>
</dbReference>
<feature type="compositionally biased region" description="Basic and acidic residues" evidence="3">
    <location>
        <begin position="20"/>
        <end position="64"/>
    </location>
</feature>
<keyword evidence="6" id="KW-1185">Reference proteome</keyword>
<feature type="region of interest" description="Disordered" evidence="3">
    <location>
        <begin position="1"/>
        <end position="67"/>
    </location>
</feature>
<proteinExistence type="predicted"/>
<reference evidence="5 6" key="1">
    <citation type="submission" date="2014-04" db="EMBL/GenBank/DDBJ databases">
        <title>A new species of microsporidia sheds light on the evolution of extreme parasitism.</title>
        <authorList>
            <person name="Haag K.L."/>
            <person name="James T.Y."/>
            <person name="Larsson R."/>
            <person name="Schaer T.M."/>
            <person name="Refardt D."/>
            <person name="Pombert J.-F."/>
            <person name="Ebert D."/>
        </authorList>
    </citation>
    <scope>NUCLEOTIDE SEQUENCE [LARGE SCALE GENOMIC DNA]</scope>
    <source>
        <strain evidence="5 6">UGP3</strain>
        <tissue evidence="5">Spores</tissue>
    </source>
</reference>
<dbReference type="VEuPathDB" id="MicrosporidiaDB:DI09_16p90"/>
<evidence type="ECO:0000313" key="5">
    <source>
        <dbReference type="EMBL" id="KGG52455.1"/>
    </source>
</evidence>